<feature type="repeat" description="TPR" evidence="8">
    <location>
        <begin position="359"/>
        <end position="392"/>
    </location>
</feature>
<dbReference type="Pfam" id="PF13432">
    <property type="entry name" value="TPR_16"/>
    <property type="match status" value="2"/>
</dbReference>
<dbReference type="SMART" id="SM00028">
    <property type="entry name" value="TPR"/>
    <property type="match status" value="7"/>
</dbReference>
<feature type="region of interest" description="Disordered" evidence="9">
    <location>
        <begin position="316"/>
        <end position="339"/>
    </location>
</feature>
<dbReference type="Proteomes" id="UP000283458">
    <property type="component" value="Unassembled WGS sequence"/>
</dbReference>
<keyword evidence="4" id="KW-0328">Glycosyltransferase</keyword>
<protein>
    <recommendedName>
        <fullName evidence="3">protein O-GlcNAc transferase</fullName>
        <ecNumber evidence="3">2.4.1.255</ecNumber>
    </recommendedName>
</protein>
<evidence type="ECO:0000256" key="9">
    <source>
        <dbReference type="SAM" id="MobiDB-lite"/>
    </source>
</evidence>
<dbReference type="EC" id="2.4.1.255" evidence="3"/>
<accession>A0A418VKX7</accession>
<dbReference type="PANTHER" id="PTHR44835:SF1">
    <property type="entry name" value="PROTEIN O-GLCNAC TRANSFERASE"/>
    <property type="match status" value="1"/>
</dbReference>
<dbReference type="PANTHER" id="PTHR44835">
    <property type="entry name" value="UDP-N-ACETYLGLUCOSAMINE--PEPTIDE N-ACETYLGLUCOSAMINYLTRANSFERASE SPINDLY-RELATED"/>
    <property type="match status" value="1"/>
</dbReference>
<keyword evidence="12" id="KW-1185">Reference proteome</keyword>
<dbReference type="InterPro" id="IPR019734">
    <property type="entry name" value="TPR_rpt"/>
</dbReference>
<dbReference type="InterPro" id="IPR011990">
    <property type="entry name" value="TPR-like_helical_dom_sf"/>
</dbReference>
<name>A0A418VKX7_9PROT</name>
<dbReference type="Gene3D" id="1.25.40.10">
    <property type="entry name" value="Tetratricopeptide repeat domain"/>
    <property type="match status" value="2"/>
</dbReference>
<feature type="domain" description="O-GlcNAc transferase C-terminal" evidence="10">
    <location>
        <begin position="447"/>
        <end position="601"/>
    </location>
</feature>
<evidence type="ECO:0000256" key="5">
    <source>
        <dbReference type="ARBA" id="ARBA00022679"/>
    </source>
</evidence>
<evidence type="ECO:0000313" key="11">
    <source>
        <dbReference type="EMBL" id="RJF76771.1"/>
    </source>
</evidence>
<keyword evidence="7 8" id="KW-0802">TPR repeat</keyword>
<reference evidence="11 12" key="1">
    <citation type="submission" date="2018-09" db="EMBL/GenBank/DDBJ databases">
        <authorList>
            <person name="Zhu H."/>
        </authorList>
    </citation>
    <scope>NUCLEOTIDE SEQUENCE [LARGE SCALE GENOMIC DNA]</scope>
    <source>
        <strain evidence="11 12">K2W22B-5</strain>
    </source>
</reference>
<dbReference type="Gene3D" id="3.40.50.11380">
    <property type="match status" value="1"/>
</dbReference>
<dbReference type="SUPFAM" id="SSF48452">
    <property type="entry name" value="TPR-like"/>
    <property type="match status" value="2"/>
</dbReference>
<comment type="caution">
    <text evidence="11">The sequence shown here is derived from an EMBL/GenBank/DDBJ whole genome shotgun (WGS) entry which is preliminary data.</text>
</comment>
<dbReference type="PROSITE" id="PS50005">
    <property type="entry name" value="TPR"/>
    <property type="match status" value="2"/>
</dbReference>
<dbReference type="AlphaFoldDB" id="A0A418VKX7"/>
<comment type="pathway">
    <text evidence="1">Protein modification; protein glycosylation.</text>
</comment>
<dbReference type="SUPFAM" id="SSF53756">
    <property type="entry name" value="UDP-Glycosyltransferase/glycogen phosphorylase"/>
    <property type="match status" value="1"/>
</dbReference>
<feature type="repeat" description="TPR" evidence="8">
    <location>
        <begin position="221"/>
        <end position="254"/>
    </location>
</feature>
<dbReference type="EMBL" id="QYUL01000006">
    <property type="protein sequence ID" value="RJF76771.1"/>
    <property type="molecule type" value="Genomic_DNA"/>
</dbReference>
<keyword evidence="6" id="KW-0677">Repeat</keyword>
<feature type="domain" description="O-GlcNAc transferase C-terminal" evidence="10">
    <location>
        <begin position="623"/>
        <end position="798"/>
    </location>
</feature>
<proteinExistence type="inferred from homology"/>
<evidence type="ECO:0000256" key="1">
    <source>
        <dbReference type="ARBA" id="ARBA00004922"/>
    </source>
</evidence>
<evidence type="ECO:0000259" key="10">
    <source>
        <dbReference type="Pfam" id="PF13844"/>
    </source>
</evidence>
<dbReference type="InterPro" id="IPR029489">
    <property type="entry name" value="OGT/SEC/SPY_C"/>
</dbReference>
<dbReference type="Pfam" id="PF13844">
    <property type="entry name" value="Glyco_transf_41"/>
    <property type="match status" value="2"/>
</dbReference>
<gene>
    <name evidence="11" type="ORF">D3877_28180</name>
</gene>
<evidence type="ECO:0000256" key="3">
    <source>
        <dbReference type="ARBA" id="ARBA00011970"/>
    </source>
</evidence>
<evidence type="ECO:0000256" key="7">
    <source>
        <dbReference type="ARBA" id="ARBA00022803"/>
    </source>
</evidence>
<evidence type="ECO:0000313" key="12">
    <source>
        <dbReference type="Proteomes" id="UP000283458"/>
    </source>
</evidence>
<evidence type="ECO:0000256" key="2">
    <source>
        <dbReference type="ARBA" id="ARBA00005386"/>
    </source>
</evidence>
<comment type="similarity">
    <text evidence="2">Belongs to the glycosyltransferase 41 family. O-GlcNAc transferase subfamily.</text>
</comment>
<evidence type="ECO:0000256" key="4">
    <source>
        <dbReference type="ARBA" id="ARBA00022676"/>
    </source>
</evidence>
<dbReference type="GO" id="GO:0097363">
    <property type="term" value="F:protein O-acetylglucosaminyltransferase activity"/>
    <property type="evidence" value="ECO:0007669"/>
    <property type="project" value="UniProtKB-EC"/>
</dbReference>
<sequence>MHPSDSSPTRADDASVPDNTARLRDVMRHHMRGGRLVEARRICAVLTALDPQSAEAALTDGLLRQLHGDPQRAERGFARALTLRPDYAEAWANRSALRLMKGLPTKALADSAIALALAPALPPAHALRARLLYGQNEQEGAVAAAGRALLLGQNRPELPVLLVDGLRRLERMAEAETACRAFLKSAPDRADLWSLLGLILTDDHEAAAASGRAVLLDPAKVTPLVNRGNALLRLNQIPQATSAFRAALSVDPGHPEAAFGLASALLDGGHWRAAAVMLATERRRSDAANPSTLWRRIGEAAEAAGERMTGLRAFRQAAQRSPTDARHRDRLARAETAAGRHSRGETLFHTALALAPADSSLLTNSAIAMVDEGRVDEAVRRLRRALIVNPASYKAHSSLLFARQYQPGGSPAERRAEHRAWHDRHAAAPNPAIPSDPPGGVFPNDPAPERRLRIGLVSADLRRHPVGYFVAPFLATHDREQIAVIGYANQTAPHTPDPLTRELMGHAAGWRWIGDLDDAAAAAAIRADAIDILVDLSGHTADHRLPLFAHRPAPIQATWIGYPHSTGMSAIDLIIGGGLEMPETAADWFEERLVALPQGRFCYRPPDEAPPVGPPPALSNGGTITFGSFNSLAKLSVDTVALWARVMAAVPNSRLVLKARPLGDPVVRDRISRRFAAAGVDPQRLDLRGWSSHAALLAEYGEIDIALDPLPFSGGLTSCEALWMGVPMVAWPNDRPAGRQSAHFLSLLGLSDLVVDSADACVEAIAKLCGDLERLTALRAGLRARMRHSPLLDGPSFSRALETALREEWRRWRRTAST</sequence>
<dbReference type="InterPro" id="IPR051939">
    <property type="entry name" value="Glycosyltr_41/O-GlcNAc_trsf"/>
</dbReference>
<feature type="compositionally biased region" description="Basic and acidic residues" evidence="9">
    <location>
        <begin position="323"/>
        <end position="333"/>
    </location>
</feature>
<evidence type="ECO:0000256" key="6">
    <source>
        <dbReference type="ARBA" id="ARBA00022737"/>
    </source>
</evidence>
<dbReference type="Gene3D" id="3.40.50.2000">
    <property type="entry name" value="Glycogen Phosphorylase B"/>
    <property type="match status" value="1"/>
</dbReference>
<keyword evidence="5" id="KW-0808">Transferase</keyword>
<evidence type="ECO:0000256" key="8">
    <source>
        <dbReference type="PROSITE-ProRule" id="PRU00339"/>
    </source>
</evidence>
<organism evidence="11 12">
    <name type="scientific">Azospirillum cavernae</name>
    <dbReference type="NCBI Taxonomy" id="2320860"/>
    <lineage>
        <taxon>Bacteria</taxon>
        <taxon>Pseudomonadati</taxon>
        <taxon>Pseudomonadota</taxon>
        <taxon>Alphaproteobacteria</taxon>
        <taxon>Rhodospirillales</taxon>
        <taxon>Azospirillaceae</taxon>
        <taxon>Azospirillum</taxon>
    </lineage>
</organism>